<evidence type="ECO:0000313" key="3">
    <source>
        <dbReference type="Proteomes" id="UP000180088"/>
    </source>
</evidence>
<evidence type="ECO:0000256" key="1">
    <source>
        <dbReference type="SAM" id="Phobius"/>
    </source>
</evidence>
<keyword evidence="1" id="KW-0472">Membrane</keyword>
<dbReference type="OrthoDB" id="7618855at2"/>
<dbReference type="InterPro" id="IPR018681">
    <property type="entry name" value="DUF2165_transmembrane"/>
</dbReference>
<feature type="transmembrane region" description="Helical" evidence="1">
    <location>
        <begin position="77"/>
        <end position="104"/>
    </location>
</feature>
<protein>
    <recommendedName>
        <fullName evidence="4">DUF2165 domain-containing protein</fullName>
    </recommendedName>
</protein>
<dbReference type="STRING" id="1903179.BI347_21855"/>
<dbReference type="EMBL" id="MKCS01000004">
    <property type="protein sequence ID" value="OHX10425.1"/>
    <property type="molecule type" value="Genomic_DNA"/>
</dbReference>
<reference evidence="2 3" key="1">
    <citation type="submission" date="2016-09" db="EMBL/GenBank/DDBJ databases">
        <title>Chromobacterium muskegensis sp. nov., an insecticidal bacterium isolated from Sphagnum bogs.</title>
        <authorList>
            <person name="Sparks M.E."/>
            <person name="Blackburn M.B."/>
            <person name="Gundersen-Rindal D.E."/>
            <person name="Mitchell A."/>
            <person name="Farrar R."/>
            <person name="Kuhar D."/>
        </authorList>
    </citation>
    <scope>NUCLEOTIDE SEQUENCE [LARGE SCALE GENOMIC DNA]</scope>
    <source>
        <strain evidence="2 3">37-2</strain>
    </source>
</reference>
<gene>
    <name evidence="2" type="ORF">BI347_21855</name>
</gene>
<keyword evidence="1" id="KW-0812">Transmembrane</keyword>
<name>A0A1S1WTJ8_9NEIS</name>
<dbReference type="Proteomes" id="UP000180088">
    <property type="component" value="Unassembled WGS sequence"/>
</dbReference>
<dbReference type="AlphaFoldDB" id="A0A1S1WTJ8"/>
<feature type="transmembrane region" description="Helical" evidence="1">
    <location>
        <begin position="12"/>
        <end position="37"/>
    </location>
</feature>
<evidence type="ECO:0008006" key="4">
    <source>
        <dbReference type="Google" id="ProtNLM"/>
    </source>
</evidence>
<dbReference type="Pfam" id="PF09933">
    <property type="entry name" value="DUF2165"/>
    <property type="match status" value="1"/>
</dbReference>
<sequence length="174" mass="18999">MSQTSCNIHLRIQYLCKGALALSIGAFGLLAAIGNIIDYQSNWQFVRHVLAMDSMEPWFDDAVVQGRAVTDPFWQRLAYLAIIAGELACGLLCAAGGTGLAAAAAGTGCLRWSKSLFTLGALLAILVWYFGFAVVGGEYFAMWANKWNGQMKAYAFISFIVISLIYIRQPERAD</sequence>
<proteinExistence type="predicted"/>
<accession>A0A1S1WTJ8</accession>
<keyword evidence="1" id="KW-1133">Transmembrane helix</keyword>
<feature type="transmembrane region" description="Helical" evidence="1">
    <location>
        <begin position="149"/>
        <end position="167"/>
    </location>
</feature>
<dbReference type="RefSeq" id="WP_071117088.1">
    <property type="nucleotide sequence ID" value="NZ_MKCS01000004.1"/>
</dbReference>
<organism evidence="2 3">
    <name type="scientific">Chromobacterium sphagni</name>
    <dbReference type="NCBI Taxonomy" id="1903179"/>
    <lineage>
        <taxon>Bacteria</taxon>
        <taxon>Pseudomonadati</taxon>
        <taxon>Pseudomonadota</taxon>
        <taxon>Betaproteobacteria</taxon>
        <taxon>Neisseriales</taxon>
        <taxon>Chromobacteriaceae</taxon>
        <taxon>Chromobacterium</taxon>
    </lineage>
</organism>
<evidence type="ECO:0000313" key="2">
    <source>
        <dbReference type="EMBL" id="OHX10425.1"/>
    </source>
</evidence>
<feature type="transmembrane region" description="Helical" evidence="1">
    <location>
        <begin position="116"/>
        <end position="137"/>
    </location>
</feature>
<comment type="caution">
    <text evidence="2">The sequence shown here is derived from an EMBL/GenBank/DDBJ whole genome shotgun (WGS) entry which is preliminary data.</text>
</comment>